<evidence type="ECO:0000256" key="1">
    <source>
        <dbReference type="ARBA" id="ARBA00004370"/>
    </source>
</evidence>
<organism evidence="9 10">
    <name type="scientific">Maliponia aquimaris</name>
    <dbReference type="NCBI Taxonomy" id="1673631"/>
    <lineage>
        <taxon>Bacteria</taxon>
        <taxon>Pseudomonadati</taxon>
        <taxon>Pseudomonadota</taxon>
        <taxon>Alphaproteobacteria</taxon>
        <taxon>Rhodobacterales</taxon>
        <taxon>Paracoccaceae</taxon>
        <taxon>Maliponia</taxon>
    </lineage>
</organism>
<evidence type="ECO:0000313" key="10">
    <source>
        <dbReference type="Proteomes" id="UP000207598"/>
    </source>
</evidence>
<dbReference type="InterPro" id="IPR020781">
    <property type="entry name" value="ATPase_OSCP/d_CS"/>
</dbReference>
<dbReference type="EMBL" id="FXYF01000003">
    <property type="protein sequence ID" value="SMX38154.1"/>
    <property type="molecule type" value="Genomic_DNA"/>
</dbReference>
<comment type="subcellular location">
    <subcellularLocation>
        <location evidence="8">Cell membrane</location>
        <topology evidence="8">Peripheral membrane protein</topology>
    </subcellularLocation>
    <subcellularLocation>
        <location evidence="1">Membrane</location>
    </subcellularLocation>
</comment>
<dbReference type="Gene3D" id="1.10.520.20">
    <property type="entry name" value="N-terminal domain of the delta subunit of the F1F0-ATP synthase"/>
    <property type="match status" value="1"/>
</dbReference>
<dbReference type="AlphaFoldDB" id="A0A238K6U1"/>
<accession>A0A238K6U1</accession>
<dbReference type="PRINTS" id="PR00125">
    <property type="entry name" value="ATPASEDELTA"/>
</dbReference>
<gene>
    <name evidence="8 9" type="primary">atpH</name>
    <name evidence="9" type="ORF">MAA8898_01403</name>
</gene>
<keyword evidence="4 8" id="KW-0406">Ion transport</keyword>
<keyword evidence="6 8" id="KW-0139">CF(1)</keyword>
<dbReference type="NCBIfam" id="NF004402">
    <property type="entry name" value="PRK05758.2-2"/>
    <property type="match status" value="1"/>
</dbReference>
<evidence type="ECO:0000256" key="6">
    <source>
        <dbReference type="ARBA" id="ARBA00023196"/>
    </source>
</evidence>
<dbReference type="SUPFAM" id="SSF47928">
    <property type="entry name" value="N-terminal domain of the delta subunit of the F1F0-ATP synthase"/>
    <property type="match status" value="1"/>
</dbReference>
<comment type="function">
    <text evidence="8">F(1)F(0) ATP synthase produces ATP from ADP in the presence of a proton or sodium gradient. F-type ATPases consist of two structural domains, F(1) containing the extramembraneous catalytic core and F(0) containing the membrane proton channel, linked together by a central stalk and a peripheral stalk. During catalysis, ATP synthesis in the catalytic domain of F(1) is coupled via a rotary mechanism of the central stalk subunits to proton translocation.</text>
</comment>
<keyword evidence="5 8" id="KW-0472">Membrane</keyword>
<dbReference type="NCBIfam" id="TIGR01145">
    <property type="entry name" value="ATP_synt_delta"/>
    <property type="match status" value="1"/>
</dbReference>
<comment type="function">
    <text evidence="8">This protein is part of the stalk that links CF(0) to CF(1). It either transmits conformational changes from CF(0) to CF(1) or is implicated in proton conduction.</text>
</comment>
<evidence type="ECO:0000256" key="3">
    <source>
        <dbReference type="ARBA" id="ARBA00022781"/>
    </source>
</evidence>
<keyword evidence="2 8" id="KW-0813">Transport</keyword>
<dbReference type="GO" id="GO:0046933">
    <property type="term" value="F:proton-transporting ATP synthase activity, rotational mechanism"/>
    <property type="evidence" value="ECO:0007669"/>
    <property type="project" value="UniProtKB-UniRule"/>
</dbReference>
<evidence type="ECO:0000256" key="2">
    <source>
        <dbReference type="ARBA" id="ARBA00022448"/>
    </source>
</evidence>
<dbReference type="Pfam" id="PF00213">
    <property type="entry name" value="OSCP"/>
    <property type="match status" value="1"/>
</dbReference>
<evidence type="ECO:0000256" key="4">
    <source>
        <dbReference type="ARBA" id="ARBA00023065"/>
    </source>
</evidence>
<dbReference type="HAMAP" id="MF_01416">
    <property type="entry name" value="ATP_synth_delta_bact"/>
    <property type="match status" value="1"/>
</dbReference>
<dbReference type="InterPro" id="IPR000711">
    <property type="entry name" value="ATPase_OSCP/dsu"/>
</dbReference>
<dbReference type="InterPro" id="IPR026015">
    <property type="entry name" value="ATP_synth_OSCP/delta_N_sf"/>
</dbReference>
<keyword evidence="8" id="KW-1003">Cell membrane</keyword>
<dbReference type="GO" id="GO:0005886">
    <property type="term" value="C:plasma membrane"/>
    <property type="evidence" value="ECO:0007669"/>
    <property type="project" value="UniProtKB-SubCell"/>
</dbReference>
<protein>
    <recommendedName>
        <fullName evidence="8">ATP synthase subunit delta</fullName>
    </recommendedName>
    <alternativeName>
        <fullName evidence="8">ATP synthase F(1) sector subunit delta</fullName>
    </alternativeName>
    <alternativeName>
        <fullName evidence="8">F-type ATPase subunit delta</fullName>
        <shortName evidence="8">F-ATPase subunit delta</shortName>
    </alternativeName>
</protein>
<reference evidence="9 10" key="1">
    <citation type="submission" date="2017-05" db="EMBL/GenBank/DDBJ databases">
        <authorList>
            <person name="Song R."/>
            <person name="Chenine A.L."/>
            <person name="Ruprecht R.M."/>
        </authorList>
    </citation>
    <scope>NUCLEOTIDE SEQUENCE [LARGE SCALE GENOMIC DNA]</scope>
    <source>
        <strain evidence="9 10">CECT 8898</strain>
    </source>
</reference>
<sequence>MPCRHTIGRVDVSDSASISSGIANRYATAVFEIVKEAGALPELEANLDDLSAALSESADLRELLVNPVYSRDAQGAAIAAIADKMGLMPAIKNVLSLMASKRRLFVVPHMVSRLREMIAVEKGEVTAEVVSATALTDAQAAQLADTLKAKVGKDVKISATVDESLIGGLVVKMGSKMIDTSIRAKLNSLQNAMKEVG</sequence>
<comment type="similarity">
    <text evidence="8">Belongs to the ATPase delta chain family.</text>
</comment>
<keyword evidence="10" id="KW-1185">Reference proteome</keyword>
<proteinExistence type="inferred from homology"/>
<name>A0A238K6U1_9RHOB</name>
<keyword evidence="7 8" id="KW-0066">ATP synthesis</keyword>
<keyword evidence="3 8" id="KW-0375">Hydrogen ion transport</keyword>
<evidence type="ECO:0000256" key="5">
    <source>
        <dbReference type="ARBA" id="ARBA00023136"/>
    </source>
</evidence>
<dbReference type="PANTHER" id="PTHR11910">
    <property type="entry name" value="ATP SYNTHASE DELTA CHAIN"/>
    <property type="match status" value="1"/>
</dbReference>
<evidence type="ECO:0000313" key="9">
    <source>
        <dbReference type="EMBL" id="SMX38154.1"/>
    </source>
</evidence>
<evidence type="ECO:0000256" key="7">
    <source>
        <dbReference type="ARBA" id="ARBA00023310"/>
    </source>
</evidence>
<dbReference type="NCBIfam" id="NF004406">
    <property type="entry name" value="PRK05758.3-2"/>
    <property type="match status" value="1"/>
</dbReference>
<evidence type="ECO:0000256" key="8">
    <source>
        <dbReference type="HAMAP-Rule" id="MF_01416"/>
    </source>
</evidence>
<dbReference type="GO" id="GO:0045259">
    <property type="term" value="C:proton-transporting ATP synthase complex"/>
    <property type="evidence" value="ECO:0007669"/>
    <property type="project" value="UniProtKB-KW"/>
</dbReference>
<dbReference type="Proteomes" id="UP000207598">
    <property type="component" value="Unassembled WGS sequence"/>
</dbReference>
<dbReference type="PROSITE" id="PS00389">
    <property type="entry name" value="ATPASE_DELTA"/>
    <property type="match status" value="1"/>
</dbReference>